<evidence type="ECO:0000256" key="4">
    <source>
        <dbReference type="ARBA" id="ARBA00023136"/>
    </source>
</evidence>
<dbReference type="OrthoDB" id="7933078at2759"/>
<name>I0YTT9_COCSC</name>
<dbReference type="RefSeq" id="XP_005646352.1">
    <property type="nucleotide sequence ID" value="XM_005646295.1"/>
</dbReference>
<dbReference type="eggNOG" id="KOG2322">
    <property type="taxonomic scope" value="Eukaryota"/>
</dbReference>
<evidence type="ECO:0000256" key="1">
    <source>
        <dbReference type="ARBA" id="ARBA00004141"/>
    </source>
</evidence>
<reference evidence="7 8" key="1">
    <citation type="journal article" date="2012" name="Genome Biol.">
        <title>The genome of the polar eukaryotic microalga coccomyxa subellipsoidea reveals traits of cold adaptation.</title>
        <authorList>
            <person name="Blanc G."/>
            <person name="Agarkova I."/>
            <person name="Grimwood J."/>
            <person name="Kuo A."/>
            <person name="Brueggeman A."/>
            <person name="Dunigan D."/>
            <person name="Gurnon J."/>
            <person name="Ladunga I."/>
            <person name="Lindquist E."/>
            <person name="Lucas S."/>
            <person name="Pangilinan J."/>
            <person name="Proschold T."/>
            <person name="Salamov A."/>
            <person name="Schmutz J."/>
            <person name="Weeks D."/>
            <person name="Yamada T."/>
            <person name="Claverie J.M."/>
            <person name="Grigoriev I."/>
            <person name="Van Etten J."/>
            <person name="Lomsadze A."/>
            <person name="Borodovsky M."/>
        </authorList>
    </citation>
    <scope>NUCLEOTIDE SEQUENCE [LARGE SCALE GENOMIC DNA]</scope>
    <source>
        <strain evidence="7 8">C-169</strain>
    </source>
</reference>
<evidence type="ECO:0000256" key="2">
    <source>
        <dbReference type="ARBA" id="ARBA00022692"/>
    </source>
</evidence>
<evidence type="ECO:0000256" key="3">
    <source>
        <dbReference type="ARBA" id="ARBA00022989"/>
    </source>
</evidence>
<dbReference type="GeneID" id="17039793"/>
<organism evidence="7 8">
    <name type="scientific">Coccomyxa subellipsoidea (strain C-169)</name>
    <name type="common">Green microalga</name>
    <dbReference type="NCBI Taxonomy" id="574566"/>
    <lineage>
        <taxon>Eukaryota</taxon>
        <taxon>Viridiplantae</taxon>
        <taxon>Chlorophyta</taxon>
        <taxon>core chlorophytes</taxon>
        <taxon>Trebouxiophyceae</taxon>
        <taxon>Trebouxiophyceae incertae sedis</taxon>
        <taxon>Coccomyxaceae</taxon>
        <taxon>Coccomyxa</taxon>
        <taxon>Coccomyxa subellipsoidea</taxon>
    </lineage>
</organism>
<dbReference type="AlphaFoldDB" id="I0YTT9"/>
<evidence type="ECO:0000256" key="6">
    <source>
        <dbReference type="SAM" id="MobiDB-lite"/>
    </source>
</evidence>
<proteinExistence type="inferred from homology"/>
<comment type="caution">
    <text evidence="7">The sequence shown here is derived from an EMBL/GenBank/DDBJ whole genome shotgun (WGS) entry which is preliminary data.</text>
</comment>
<dbReference type="InterPro" id="IPR006214">
    <property type="entry name" value="Bax_inhibitor_1-related"/>
</dbReference>
<keyword evidence="8" id="KW-1185">Reference proteome</keyword>
<evidence type="ECO:0000313" key="8">
    <source>
        <dbReference type="Proteomes" id="UP000007264"/>
    </source>
</evidence>
<dbReference type="KEGG" id="csl:COCSUDRAFT_42850"/>
<comment type="subcellular location">
    <subcellularLocation>
        <location evidence="1">Membrane</location>
        <topology evidence="1">Multi-pass membrane protein</topology>
    </subcellularLocation>
</comment>
<evidence type="ECO:0000256" key="5">
    <source>
        <dbReference type="RuleBase" id="RU004379"/>
    </source>
</evidence>
<keyword evidence="2 5" id="KW-0812">Transmembrane</keyword>
<dbReference type="EMBL" id="AGSI01000011">
    <property type="protein sequence ID" value="EIE21808.1"/>
    <property type="molecule type" value="Genomic_DNA"/>
</dbReference>
<dbReference type="Pfam" id="PF01027">
    <property type="entry name" value="Bax1-I"/>
    <property type="match status" value="1"/>
</dbReference>
<accession>I0YTT9</accession>
<gene>
    <name evidence="7" type="ORF">COCSUDRAFT_42850</name>
</gene>
<dbReference type="PANTHER" id="PTHR23291">
    <property type="entry name" value="BAX INHIBITOR-RELATED"/>
    <property type="match status" value="1"/>
</dbReference>
<feature type="transmembrane region" description="Helical" evidence="5">
    <location>
        <begin position="286"/>
        <end position="311"/>
    </location>
</feature>
<comment type="similarity">
    <text evidence="5">Belongs to the BI1 family.</text>
</comment>
<feature type="transmembrane region" description="Helical" evidence="5">
    <location>
        <begin position="197"/>
        <end position="215"/>
    </location>
</feature>
<feature type="transmembrane region" description="Helical" evidence="5">
    <location>
        <begin position="170"/>
        <end position="191"/>
    </location>
</feature>
<evidence type="ECO:0000313" key="7">
    <source>
        <dbReference type="EMBL" id="EIE21808.1"/>
    </source>
</evidence>
<feature type="transmembrane region" description="Helical" evidence="5">
    <location>
        <begin position="227"/>
        <end position="245"/>
    </location>
</feature>
<feature type="transmembrane region" description="Helical" evidence="5">
    <location>
        <begin position="107"/>
        <end position="128"/>
    </location>
</feature>
<sequence>MARLRVQDHLTSHDTCSHEDFARGQEDPVAAAAAAAAAEEKAKQQQKPAFRFPSQQEYYARVFVAPGYVPLPGARSGAWDPEAGAWQPIFGPMFTDSETRKGFVEKVLGLVLLQLLATVAACALFRYWEPARVAVNDHAWIFFLLWAVSFVAVLALASNDRARHNHPYNYITFGIFTLSFALLTGIITAFFDTELLLMALGMTAAAVAFIFIVAASSGFDFTQAGGLLYTLGFVFMIMIFVGVFVPSNIYYLVISSVAAVLFTAYLLFDLQAIMGGRAVELSPDDYVYASVQVYLDVVLLFVSILNILALAQSGGS</sequence>
<keyword evidence="3 5" id="KW-1133">Transmembrane helix</keyword>
<dbReference type="Proteomes" id="UP000007264">
    <property type="component" value="Unassembled WGS sequence"/>
</dbReference>
<keyword evidence="4 5" id="KW-0472">Membrane</keyword>
<dbReference type="PANTHER" id="PTHR23291:SF47">
    <property type="entry name" value="TRANSMEMBRANE BAX INHIBITOR MOTIF CONTAINING 7"/>
    <property type="match status" value="1"/>
</dbReference>
<feature type="transmembrane region" description="Helical" evidence="5">
    <location>
        <begin position="251"/>
        <end position="274"/>
    </location>
</feature>
<dbReference type="GO" id="GO:0016020">
    <property type="term" value="C:membrane"/>
    <property type="evidence" value="ECO:0007669"/>
    <property type="project" value="UniProtKB-SubCell"/>
</dbReference>
<feature type="region of interest" description="Disordered" evidence="6">
    <location>
        <begin position="1"/>
        <end position="21"/>
    </location>
</feature>
<protein>
    <submittedName>
        <fullName evidence="7">Uncharacterized protein</fullName>
    </submittedName>
</protein>
<feature type="transmembrane region" description="Helical" evidence="5">
    <location>
        <begin position="140"/>
        <end position="158"/>
    </location>
</feature>